<evidence type="ECO:0000313" key="2">
    <source>
        <dbReference type="EMBL" id="HIX62729.1"/>
    </source>
</evidence>
<proteinExistence type="predicted"/>
<dbReference type="InterPro" id="IPR058548">
    <property type="entry name" value="MlaB-like_STAS"/>
</dbReference>
<dbReference type="CDD" id="cd07043">
    <property type="entry name" value="STAS_anti-anti-sigma_factors"/>
    <property type="match status" value="1"/>
</dbReference>
<dbReference type="InterPro" id="IPR002645">
    <property type="entry name" value="STAS_dom"/>
</dbReference>
<name>A0A9D1WNY5_9GAMM</name>
<reference evidence="2" key="2">
    <citation type="submission" date="2021-04" db="EMBL/GenBank/DDBJ databases">
        <authorList>
            <person name="Gilroy R."/>
        </authorList>
    </citation>
    <scope>NUCLEOTIDE SEQUENCE</scope>
    <source>
        <strain evidence="2">1193</strain>
    </source>
</reference>
<dbReference type="InterPro" id="IPR036513">
    <property type="entry name" value="STAS_dom_sf"/>
</dbReference>
<sequence>MTPLLESGPLALKAGAHGLVVQGVVDFDTAAALARAGSAWMREQPAGSRVVLDLTGIEHISSAALSVLLEWLRQARSVNVVIQNVELSTPLARLTAVAGLDALLPAGD</sequence>
<dbReference type="EMBL" id="DXFC01000325">
    <property type="protein sequence ID" value="HIX62729.1"/>
    <property type="molecule type" value="Genomic_DNA"/>
</dbReference>
<evidence type="ECO:0000259" key="1">
    <source>
        <dbReference type="PROSITE" id="PS50801"/>
    </source>
</evidence>
<dbReference type="Proteomes" id="UP000824248">
    <property type="component" value="Unassembled WGS sequence"/>
</dbReference>
<gene>
    <name evidence="2" type="ORF">H9854_10905</name>
</gene>
<feature type="domain" description="STAS" evidence="1">
    <location>
        <begin position="19"/>
        <end position="108"/>
    </location>
</feature>
<dbReference type="Gene3D" id="3.30.750.24">
    <property type="entry name" value="STAS domain"/>
    <property type="match status" value="1"/>
</dbReference>
<accession>A0A9D1WNY5</accession>
<dbReference type="AlphaFoldDB" id="A0A9D1WNY5"/>
<reference evidence="2" key="1">
    <citation type="journal article" date="2021" name="PeerJ">
        <title>Extensive microbial diversity within the chicken gut microbiome revealed by metagenomics and culture.</title>
        <authorList>
            <person name="Gilroy R."/>
            <person name="Ravi A."/>
            <person name="Getino M."/>
            <person name="Pursley I."/>
            <person name="Horton D.L."/>
            <person name="Alikhan N.F."/>
            <person name="Baker D."/>
            <person name="Gharbi K."/>
            <person name="Hall N."/>
            <person name="Watson M."/>
            <person name="Adriaenssens E.M."/>
            <person name="Foster-Nyarko E."/>
            <person name="Jarju S."/>
            <person name="Secka A."/>
            <person name="Antonio M."/>
            <person name="Oren A."/>
            <person name="Chaudhuri R.R."/>
            <person name="La Ragione R."/>
            <person name="Hildebrand F."/>
            <person name="Pallen M.J."/>
        </authorList>
    </citation>
    <scope>NUCLEOTIDE SEQUENCE</scope>
    <source>
        <strain evidence="2">1193</strain>
    </source>
</reference>
<dbReference type="PROSITE" id="PS50801">
    <property type="entry name" value="STAS"/>
    <property type="match status" value="1"/>
</dbReference>
<organism evidence="2 3">
    <name type="scientific">Candidatus Halomonas stercoripullorum</name>
    <dbReference type="NCBI Taxonomy" id="2838617"/>
    <lineage>
        <taxon>Bacteria</taxon>
        <taxon>Pseudomonadati</taxon>
        <taxon>Pseudomonadota</taxon>
        <taxon>Gammaproteobacteria</taxon>
        <taxon>Oceanospirillales</taxon>
        <taxon>Halomonadaceae</taxon>
        <taxon>Halomonas</taxon>
    </lineage>
</organism>
<protein>
    <submittedName>
        <fullName evidence="2">STAS domain-containing protein</fullName>
    </submittedName>
</protein>
<dbReference type="Pfam" id="PF13466">
    <property type="entry name" value="STAS_2"/>
    <property type="match status" value="1"/>
</dbReference>
<evidence type="ECO:0000313" key="3">
    <source>
        <dbReference type="Proteomes" id="UP000824248"/>
    </source>
</evidence>
<dbReference type="SUPFAM" id="SSF52091">
    <property type="entry name" value="SpoIIaa-like"/>
    <property type="match status" value="1"/>
</dbReference>
<comment type="caution">
    <text evidence="2">The sequence shown here is derived from an EMBL/GenBank/DDBJ whole genome shotgun (WGS) entry which is preliminary data.</text>
</comment>